<evidence type="ECO:0008006" key="3">
    <source>
        <dbReference type="Google" id="ProtNLM"/>
    </source>
</evidence>
<sequence length="808" mass="92388">MKLTYLLFIQFRITRMLLWWSIWLNGAFAFGQVTPQDSIPAYFTEYTRKAWQEKIFVHTDKAFYVAGETVWFKLYHQHASTHEPMLLTKAAYVEIMNDQQQAVLQAKIPLKDGTGNGSFILPFTLISGSYKLRAYTSWMKNFSPDFYFEKDLTLVNSLTVLPPTASKAAPAYHVQFFPEGGNLVQGLRSKVAFKFSNGQGKGIDGTGAVLNQHNDTIITFRPLKQGMGHFWFTPLSDQTYRAVVKSSDGKQIQSEFPRIFEQGYVLTLEEAGEEELRIYVQATVPATAIDSVYLFSHTRQAIKTGEMQLLRDGKATFKIATSKLGEGISHLTLFNSKRLPVCERLYFKHPQQRLHIKAGTDQNQYASRKKVIVDILTTTQPGEPAMADMSMSVYLLDSLQQPEQADIFSYLWLKADLQGNIENPQYYLSDTSPEATQALDNLMLTHGWRRFRWEDIWQQKSPVFEFQPEQEGHIISGLITDTRSTLPAGNITAYLSVPGKRLQVYGASSDRHGKLRFYTKDMLGPQELVIQTNTQKDSLYRIEIESPFSSKFSNHPFPPFAIASTMSGLLADQSVSMQVQNIFSPEQRNRFRPVRMDTTVFYNTPDRTYRLDDFTRFPTIEEVVREYMPEVAIRKRNGKRAILVSDLANQMIFEQEPLILLDGLPVFNTEKFLAYDPLKIQKLEVVARRYFWGPLIVEGILNFSTYTHNLSGFELDPQSVIMEYEGLQLQREFYAPVYENETQHNSRLPDLRNVLFWSPEIHTDASGKKQLSFYTSDQPGKYIGVIQGISPTGEAASQTFTFEVGNSQ</sequence>
<proteinExistence type="predicted"/>
<dbReference type="KEGG" id="rhoz:GXP67_02105"/>
<reference evidence="1 2" key="1">
    <citation type="submission" date="2020-01" db="EMBL/GenBank/DDBJ databases">
        <authorList>
            <person name="Kim M.K."/>
        </authorList>
    </citation>
    <scope>NUCLEOTIDE SEQUENCE [LARGE SCALE GENOMIC DNA]</scope>
    <source>
        <strain evidence="1 2">172606-1</strain>
    </source>
</reference>
<gene>
    <name evidence="1" type="ORF">GXP67_02105</name>
</gene>
<name>A0A6C0GCJ8_9BACT</name>
<evidence type="ECO:0000313" key="1">
    <source>
        <dbReference type="EMBL" id="QHT65543.1"/>
    </source>
</evidence>
<evidence type="ECO:0000313" key="2">
    <source>
        <dbReference type="Proteomes" id="UP000480178"/>
    </source>
</evidence>
<dbReference type="Proteomes" id="UP000480178">
    <property type="component" value="Chromosome"/>
</dbReference>
<dbReference type="Gene3D" id="2.60.40.1930">
    <property type="match status" value="1"/>
</dbReference>
<dbReference type="AlphaFoldDB" id="A0A6C0GCJ8"/>
<dbReference type="EMBL" id="CP048222">
    <property type="protein sequence ID" value="QHT65543.1"/>
    <property type="molecule type" value="Genomic_DNA"/>
</dbReference>
<accession>A0A6C0GCJ8</accession>
<protein>
    <recommendedName>
        <fullName evidence="3">Macroglobulin domain-containing protein</fullName>
    </recommendedName>
</protein>
<keyword evidence="2" id="KW-1185">Reference proteome</keyword>
<dbReference type="RefSeq" id="WP_162441627.1">
    <property type="nucleotide sequence ID" value="NZ_CP048222.1"/>
</dbReference>
<organism evidence="1 2">
    <name type="scientific">Rhodocytophaga rosea</name>
    <dbReference type="NCBI Taxonomy" id="2704465"/>
    <lineage>
        <taxon>Bacteria</taxon>
        <taxon>Pseudomonadati</taxon>
        <taxon>Bacteroidota</taxon>
        <taxon>Cytophagia</taxon>
        <taxon>Cytophagales</taxon>
        <taxon>Rhodocytophagaceae</taxon>
        <taxon>Rhodocytophaga</taxon>
    </lineage>
</organism>